<keyword evidence="4" id="KW-0479">Metal-binding</keyword>
<name>A0ABM0MIL7_SACKO</name>
<evidence type="ECO:0000256" key="7">
    <source>
        <dbReference type="ARBA" id="ARBA00023033"/>
    </source>
</evidence>
<dbReference type="RefSeq" id="XP_006819858.1">
    <property type="nucleotide sequence ID" value="XM_006819795.1"/>
</dbReference>
<keyword evidence="3" id="KW-0349">Heme</keyword>
<dbReference type="GeneID" id="102805240"/>
<gene>
    <name evidence="9" type="primary">LOC102805240</name>
</gene>
<accession>A0ABM0MIL7</accession>
<dbReference type="PANTHER" id="PTHR24291:SF201">
    <property type="entry name" value="CYTOCHROME P450, FAMILY 4, SUBFAMILY B, POLYPEPTIDE 7"/>
    <property type="match status" value="1"/>
</dbReference>
<dbReference type="Gene3D" id="1.10.630.10">
    <property type="entry name" value="Cytochrome P450"/>
    <property type="match status" value="1"/>
</dbReference>
<protein>
    <submittedName>
        <fullName evidence="9">Cytochrome P450 4F11-like</fullName>
    </submittedName>
</protein>
<dbReference type="InterPro" id="IPR050196">
    <property type="entry name" value="Cytochrome_P450_Monoox"/>
</dbReference>
<dbReference type="Proteomes" id="UP000694865">
    <property type="component" value="Unplaced"/>
</dbReference>
<feature type="non-terminal residue" evidence="9">
    <location>
        <position position="1"/>
    </location>
</feature>
<evidence type="ECO:0000313" key="8">
    <source>
        <dbReference type="Proteomes" id="UP000694865"/>
    </source>
</evidence>
<keyword evidence="8" id="KW-1185">Reference proteome</keyword>
<evidence type="ECO:0000256" key="2">
    <source>
        <dbReference type="ARBA" id="ARBA00010617"/>
    </source>
</evidence>
<dbReference type="PANTHER" id="PTHR24291">
    <property type="entry name" value="CYTOCHROME P450 FAMILY 4"/>
    <property type="match status" value="1"/>
</dbReference>
<sequence>PKNPMNYDVPKEWFGDSLLVSSGAKWKRQRRLLTPVFHFDMLKPYVDVYNDCVEVLMDKWKRIANDGPIEIWEDISLLTLDSLLKCIFGVTSNCQVNKEHDMFVQTVKNFTRFATKKIRFANLPPLLFRYFTSEGRQWEKTLQFLHNYSRQVIRNKKVQTNREDNKCLDFLDILLEAKYEDGSGLTDQEIQNEVSTFLFAGHDTTASGISWCLYNLARYPEYQQTCRKEIDELMEKKENMESKM</sequence>
<evidence type="ECO:0000256" key="5">
    <source>
        <dbReference type="ARBA" id="ARBA00023002"/>
    </source>
</evidence>
<reference evidence="9" key="1">
    <citation type="submission" date="2025-08" db="UniProtKB">
        <authorList>
            <consortium name="RefSeq"/>
        </authorList>
    </citation>
    <scope>IDENTIFICATION</scope>
    <source>
        <tissue evidence="9">Testes</tissue>
    </source>
</reference>
<dbReference type="Pfam" id="PF00067">
    <property type="entry name" value="p450"/>
    <property type="match status" value="1"/>
</dbReference>
<keyword evidence="5" id="KW-0560">Oxidoreductase</keyword>
<keyword evidence="6" id="KW-0408">Iron</keyword>
<proteinExistence type="inferred from homology"/>
<evidence type="ECO:0000256" key="3">
    <source>
        <dbReference type="ARBA" id="ARBA00022617"/>
    </source>
</evidence>
<comment type="cofactor">
    <cofactor evidence="1">
        <name>heme</name>
        <dbReference type="ChEBI" id="CHEBI:30413"/>
    </cofactor>
</comment>
<dbReference type="InterPro" id="IPR002402">
    <property type="entry name" value="Cyt_P450_E_grp-II"/>
</dbReference>
<dbReference type="PRINTS" id="PR00464">
    <property type="entry name" value="EP450II"/>
</dbReference>
<organism evidence="8 9">
    <name type="scientific">Saccoglossus kowalevskii</name>
    <name type="common">Acorn worm</name>
    <dbReference type="NCBI Taxonomy" id="10224"/>
    <lineage>
        <taxon>Eukaryota</taxon>
        <taxon>Metazoa</taxon>
        <taxon>Hemichordata</taxon>
        <taxon>Enteropneusta</taxon>
        <taxon>Harrimaniidae</taxon>
        <taxon>Saccoglossus</taxon>
    </lineage>
</organism>
<dbReference type="SUPFAM" id="SSF48264">
    <property type="entry name" value="Cytochrome P450"/>
    <property type="match status" value="1"/>
</dbReference>
<dbReference type="InterPro" id="IPR036396">
    <property type="entry name" value="Cyt_P450_sf"/>
</dbReference>
<evidence type="ECO:0000256" key="4">
    <source>
        <dbReference type="ARBA" id="ARBA00022723"/>
    </source>
</evidence>
<feature type="non-terminal residue" evidence="9">
    <location>
        <position position="244"/>
    </location>
</feature>
<keyword evidence="7" id="KW-0503">Monooxygenase</keyword>
<evidence type="ECO:0000256" key="6">
    <source>
        <dbReference type="ARBA" id="ARBA00023004"/>
    </source>
</evidence>
<evidence type="ECO:0000256" key="1">
    <source>
        <dbReference type="ARBA" id="ARBA00001971"/>
    </source>
</evidence>
<comment type="similarity">
    <text evidence="2">Belongs to the cytochrome P450 family.</text>
</comment>
<dbReference type="InterPro" id="IPR001128">
    <property type="entry name" value="Cyt_P450"/>
</dbReference>
<evidence type="ECO:0000313" key="9">
    <source>
        <dbReference type="RefSeq" id="XP_006819858.1"/>
    </source>
</evidence>